<protein>
    <recommendedName>
        <fullName evidence="4 13">Tetraacyldisaccharide 4'-kinase</fullName>
        <ecNumber evidence="3 13">2.7.1.130</ecNumber>
    </recommendedName>
    <alternativeName>
        <fullName evidence="12 13">Lipid A 4'-kinase</fullName>
    </alternativeName>
</protein>
<dbReference type="NCBIfam" id="TIGR00682">
    <property type="entry name" value="lpxK"/>
    <property type="match status" value="1"/>
</dbReference>
<feature type="binding site" evidence="13">
    <location>
        <begin position="53"/>
        <end position="60"/>
    </location>
    <ligand>
        <name>ATP</name>
        <dbReference type="ChEBI" id="CHEBI:30616"/>
    </ligand>
</feature>
<comment type="catalytic activity">
    <reaction evidence="13">
        <text>a lipid A disaccharide + ATP = a lipid IVA + ADP + H(+)</text>
        <dbReference type="Rhea" id="RHEA:67840"/>
        <dbReference type="ChEBI" id="CHEBI:15378"/>
        <dbReference type="ChEBI" id="CHEBI:30616"/>
        <dbReference type="ChEBI" id="CHEBI:176343"/>
        <dbReference type="ChEBI" id="CHEBI:176425"/>
        <dbReference type="ChEBI" id="CHEBI:456216"/>
        <dbReference type="EC" id="2.7.1.130"/>
    </reaction>
</comment>
<evidence type="ECO:0000256" key="7">
    <source>
        <dbReference type="ARBA" id="ARBA00022679"/>
    </source>
</evidence>
<reference evidence="14 15" key="1">
    <citation type="submission" date="2016-08" db="EMBL/GenBank/DDBJ databases">
        <title>Draft genome of Amylibacter sp. strain 4G11.</title>
        <authorList>
            <person name="Wong S.-K."/>
            <person name="Hamasaki K."/>
            <person name="Yoshizawa S."/>
        </authorList>
    </citation>
    <scope>NUCLEOTIDE SEQUENCE [LARGE SCALE GENOMIC DNA]</scope>
    <source>
        <strain evidence="14 15">4G11</strain>
    </source>
</reference>
<evidence type="ECO:0000256" key="4">
    <source>
        <dbReference type="ARBA" id="ARBA00016436"/>
    </source>
</evidence>
<evidence type="ECO:0000256" key="2">
    <source>
        <dbReference type="ARBA" id="ARBA00004870"/>
    </source>
</evidence>
<evidence type="ECO:0000256" key="1">
    <source>
        <dbReference type="ARBA" id="ARBA00002274"/>
    </source>
</evidence>
<dbReference type="RefSeq" id="WP_099594382.1">
    <property type="nucleotide sequence ID" value="NZ_MDGM01000014.1"/>
</dbReference>
<evidence type="ECO:0000256" key="5">
    <source>
        <dbReference type="ARBA" id="ARBA00022516"/>
    </source>
</evidence>
<dbReference type="GO" id="GO:0009029">
    <property type="term" value="F:lipid-A 4'-kinase activity"/>
    <property type="evidence" value="ECO:0007669"/>
    <property type="project" value="UniProtKB-UniRule"/>
</dbReference>
<comment type="caution">
    <text evidence="14">The sequence shown here is derived from an EMBL/GenBank/DDBJ whole genome shotgun (WGS) entry which is preliminary data.</text>
</comment>
<dbReference type="EC" id="2.7.1.130" evidence="3 13"/>
<keyword evidence="7 13" id="KW-0808">Transferase</keyword>
<dbReference type="EMBL" id="MDGM01000014">
    <property type="protein sequence ID" value="PIB23100.1"/>
    <property type="molecule type" value="Genomic_DNA"/>
</dbReference>
<keyword evidence="9 13" id="KW-0418">Kinase</keyword>
<dbReference type="GO" id="GO:0005524">
    <property type="term" value="F:ATP binding"/>
    <property type="evidence" value="ECO:0007669"/>
    <property type="project" value="UniProtKB-UniRule"/>
</dbReference>
<evidence type="ECO:0000256" key="10">
    <source>
        <dbReference type="ARBA" id="ARBA00022840"/>
    </source>
</evidence>
<dbReference type="InterPro" id="IPR003758">
    <property type="entry name" value="LpxK"/>
</dbReference>
<evidence type="ECO:0000256" key="8">
    <source>
        <dbReference type="ARBA" id="ARBA00022741"/>
    </source>
</evidence>
<dbReference type="GO" id="GO:0005886">
    <property type="term" value="C:plasma membrane"/>
    <property type="evidence" value="ECO:0007669"/>
    <property type="project" value="TreeGrafter"/>
</dbReference>
<comment type="similarity">
    <text evidence="13">Belongs to the LpxK family.</text>
</comment>
<evidence type="ECO:0000256" key="3">
    <source>
        <dbReference type="ARBA" id="ARBA00012071"/>
    </source>
</evidence>
<keyword evidence="10 13" id="KW-0067">ATP-binding</keyword>
<dbReference type="Proteomes" id="UP000231516">
    <property type="component" value="Unassembled WGS sequence"/>
</dbReference>
<evidence type="ECO:0000256" key="13">
    <source>
        <dbReference type="HAMAP-Rule" id="MF_00409"/>
    </source>
</evidence>
<comment type="pathway">
    <text evidence="2 13">Glycolipid biosynthesis; lipid IV(A) biosynthesis; lipid IV(A) from (3R)-3-hydroxytetradecanoyl-[acyl-carrier-protein] and UDP-N-acetyl-alpha-D-glucosamine: step 6/6.</text>
</comment>
<evidence type="ECO:0000256" key="12">
    <source>
        <dbReference type="ARBA" id="ARBA00029757"/>
    </source>
</evidence>
<dbReference type="GO" id="GO:0009244">
    <property type="term" value="P:lipopolysaccharide core region biosynthetic process"/>
    <property type="evidence" value="ECO:0007669"/>
    <property type="project" value="TreeGrafter"/>
</dbReference>
<evidence type="ECO:0000313" key="14">
    <source>
        <dbReference type="EMBL" id="PIB23100.1"/>
    </source>
</evidence>
<accession>A0A2G5K2F0</accession>
<dbReference type="GO" id="GO:0009245">
    <property type="term" value="P:lipid A biosynthetic process"/>
    <property type="evidence" value="ECO:0007669"/>
    <property type="project" value="UniProtKB-UniRule"/>
</dbReference>
<keyword evidence="15" id="KW-1185">Reference proteome</keyword>
<gene>
    <name evidence="13" type="primary">lpxK</name>
    <name evidence="14" type="ORF">BFP76_08725</name>
</gene>
<keyword evidence="8 13" id="KW-0547">Nucleotide-binding</keyword>
<dbReference type="PANTHER" id="PTHR42724:SF1">
    <property type="entry name" value="TETRAACYLDISACCHARIDE 4'-KINASE, MITOCHONDRIAL-RELATED"/>
    <property type="match status" value="1"/>
</dbReference>
<evidence type="ECO:0000256" key="9">
    <source>
        <dbReference type="ARBA" id="ARBA00022777"/>
    </source>
</evidence>
<comment type="function">
    <text evidence="1 13">Transfers the gamma-phosphate of ATP to the 4'-position of a tetraacyldisaccharide 1-phosphate intermediate (termed DS-1-P) to form tetraacyldisaccharide 1,4'-bis-phosphate (lipid IVA).</text>
</comment>
<keyword evidence="6 13" id="KW-0441">Lipid A biosynthesis</keyword>
<dbReference type="SUPFAM" id="SSF52540">
    <property type="entry name" value="P-loop containing nucleoside triphosphate hydrolases"/>
    <property type="match status" value="1"/>
</dbReference>
<dbReference type="HAMAP" id="MF_00409">
    <property type="entry name" value="LpxK"/>
    <property type="match status" value="1"/>
</dbReference>
<dbReference type="OrthoDB" id="9766423at2"/>
<dbReference type="Pfam" id="PF02606">
    <property type="entry name" value="LpxK"/>
    <property type="match status" value="1"/>
</dbReference>
<keyword evidence="5 13" id="KW-0444">Lipid biosynthesis</keyword>
<organism evidence="14 15">
    <name type="scientific">Paramylibacter kogurei</name>
    <dbReference type="NCBI Taxonomy" id="1889778"/>
    <lineage>
        <taxon>Bacteria</taxon>
        <taxon>Pseudomonadati</taxon>
        <taxon>Pseudomonadota</taxon>
        <taxon>Alphaproteobacteria</taxon>
        <taxon>Rhodobacterales</taxon>
        <taxon>Paracoccaceae</taxon>
        <taxon>Paramylibacter</taxon>
    </lineage>
</organism>
<evidence type="ECO:0000313" key="15">
    <source>
        <dbReference type="Proteomes" id="UP000231516"/>
    </source>
</evidence>
<evidence type="ECO:0000256" key="11">
    <source>
        <dbReference type="ARBA" id="ARBA00023098"/>
    </source>
</evidence>
<dbReference type="InterPro" id="IPR027417">
    <property type="entry name" value="P-loop_NTPase"/>
</dbReference>
<dbReference type="PANTHER" id="PTHR42724">
    <property type="entry name" value="TETRAACYLDISACCHARIDE 4'-KINASE"/>
    <property type="match status" value="1"/>
</dbReference>
<evidence type="ECO:0000256" key="6">
    <source>
        <dbReference type="ARBA" id="ARBA00022556"/>
    </source>
</evidence>
<proteinExistence type="inferred from homology"/>
<dbReference type="UniPathway" id="UPA00359">
    <property type="reaction ID" value="UER00482"/>
</dbReference>
<keyword evidence="11 13" id="KW-0443">Lipid metabolism</keyword>
<sequence>MKPPRFWFADTTGIYAMALRPLSVLYQFVSNRRWTRGAHRKVSVPVICVGNINLGGTGKTPTSIYLSMKLNGLGRDVHFVTRGYGGKLQGPVQVDINRHSADDVGDEPLLLAGFAPTWVAKDRGAGVDAAIAAGAECIILDDGMQNPAIAKDLTIMVVDGGVGFGNERIFPAGPLREPVQSGLQKSDFVLVVGDGAVRFPTDAPPVLSGALQVLQTGMDWAGMRALAFAGIGRPEKFYNSLRSTGADVVQTRSFGDHQKLPVAILKRLETEAWQLDAQLVTTEKDAARLPSDWQQKVLTLPVRMNIADEEPLTAALAALFD</sequence>
<name>A0A2G5K2F0_9RHOB</name>
<dbReference type="AlphaFoldDB" id="A0A2G5K2F0"/>